<reference evidence="1" key="1">
    <citation type="journal article" date="2015" name="Nature">
        <title>Complex archaea that bridge the gap between prokaryotes and eukaryotes.</title>
        <authorList>
            <person name="Spang A."/>
            <person name="Saw J.H."/>
            <person name="Jorgensen S.L."/>
            <person name="Zaremba-Niedzwiedzka K."/>
            <person name="Martijn J."/>
            <person name="Lind A.E."/>
            <person name="van Eijk R."/>
            <person name="Schleper C."/>
            <person name="Guy L."/>
            <person name="Ettema T.J."/>
        </authorList>
    </citation>
    <scope>NUCLEOTIDE SEQUENCE</scope>
</reference>
<proteinExistence type="predicted"/>
<dbReference type="AlphaFoldDB" id="A0A0F9T7G0"/>
<protein>
    <submittedName>
        <fullName evidence="1">Uncharacterized protein</fullName>
    </submittedName>
</protein>
<accession>A0A0F9T7G0</accession>
<dbReference type="EMBL" id="LAZR01000284">
    <property type="protein sequence ID" value="KKN77150.1"/>
    <property type="molecule type" value="Genomic_DNA"/>
</dbReference>
<name>A0A0F9T7G0_9ZZZZ</name>
<gene>
    <name evidence="1" type="ORF">LCGC14_0363470</name>
</gene>
<organism evidence="1">
    <name type="scientific">marine sediment metagenome</name>
    <dbReference type="NCBI Taxonomy" id="412755"/>
    <lineage>
        <taxon>unclassified sequences</taxon>
        <taxon>metagenomes</taxon>
        <taxon>ecological metagenomes</taxon>
    </lineage>
</organism>
<evidence type="ECO:0000313" key="1">
    <source>
        <dbReference type="EMBL" id="KKN77150.1"/>
    </source>
</evidence>
<comment type="caution">
    <text evidence="1">The sequence shown here is derived from an EMBL/GenBank/DDBJ whole genome shotgun (WGS) entry which is preliminary data.</text>
</comment>
<sequence>MVSRTRLGGARSISGYARTMMPESIRKLASYIYVDKALLLKLSETGLNPTRVDELRAILLLNQNPGSDIGGPLDAYDALVMELATFIIEDNMDLIEDEIRKAQSEALGIGPEEEISEEIIEEVPGETIEERTVREAGVEREEVLIPEKIRVVSKKGVVTHRAKSVPYRKRGVPGLSSQEQFLYSRVGQPIVDTQHEYISRFKIYRTKRSLSTKQRRVAKRVVLSEKERARSEGAGKGMTPK</sequence>